<dbReference type="AlphaFoldDB" id="A0A2D2DUQ8"/>
<dbReference type="GO" id="GO:0030313">
    <property type="term" value="C:cell envelope"/>
    <property type="evidence" value="ECO:0007669"/>
    <property type="project" value="UniProtKB-SubCell"/>
</dbReference>
<proteinExistence type="predicted"/>
<dbReference type="KEGG" id="mass:CR152_03860"/>
<dbReference type="InterPro" id="IPR050465">
    <property type="entry name" value="UPF0194_transport"/>
</dbReference>
<reference evidence="3" key="1">
    <citation type="submission" date="2017-10" db="EMBL/GenBank/DDBJ databases">
        <title>Massilia psychrophilum sp. nov., a novel purple-pigmented bacterium isolated from Tianshan glacier, Xinjiang Municipality, China.</title>
        <authorList>
            <person name="Wang H."/>
        </authorList>
    </citation>
    <scope>NUCLEOTIDE SEQUENCE [LARGE SCALE GENOMIC DNA]</scope>
    <source>
        <strain evidence="3">B2</strain>
    </source>
</reference>
<gene>
    <name evidence="3" type="ORF">CR152_03860</name>
</gene>
<protein>
    <submittedName>
        <fullName evidence="3">Secretion protein HlyD</fullName>
    </submittedName>
</protein>
<accession>A0A2D2DUQ8</accession>
<organism evidence="3 4">
    <name type="scientific">Massilia violaceinigra</name>
    <dbReference type="NCBI Taxonomy" id="2045208"/>
    <lineage>
        <taxon>Bacteria</taxon>
        <taxon>Pseudomonadati</taxon>
        <taxon>Pseudomonadota</taxon>
        <taxon>Betaproteobacteria</taxon>
        <taxon>Burkholderiales</taxon>
        <taxon>Oxalobacteraceae</taxon>
        <taxon>Telluria group</taxon>
        <taxon>Massilia</taxon>
    </lineage>
</organism>
<name>A0A2D2DUQ8_9BURK</name>
<dbReference type="OrthoDB" id="8558741at2"/>
<dbReference type="Gene3D" id="2.40.50.100">
    <property type="match status" value="1"/>
</dbReference>
<dbReference type="Proteomes" id="UP000229897">
    <property type="component" value="Chromosome"/>
</dbReference>
<evidence type="ECO:0000256" key="2">
    <source>
        <dbReference type="ARBA" id="ARBA00023054"/>
    </source>
</evidence>
<sequence length="319" mass="34881">MNLRRLSSALLVCMALTSCSETGPAQLTGYVEGEFVRVVAPFAGALVKLHVRRGQHIEAGMPLFSLEDENEASARKMAAERLQSAQAHLDDLMKGKRSEELDVTRSQLAQSVAMEKISATQLDTSRELVAKGFVSRVQEETAQANNLRDRARIAELEHQLTASQLGGRVDQLRIQKAEIAVAKAQLRQSDWQLRQKSGVATRAGLVFDTLYSEGDWIASGNQVITILPPGAIKVRFFASTAALASLKVGQTVKVQCDGCAREVDARINYISPQAEYTPPVIYSKDSQAKLVFLVEALPVDARDGFTLHPGQPIRIGMPR</sequence>
<dbReference type="EMBL" id="CP024608">
    <property type="protein sequence ID" value="ATQ78710.1"/>
    <property type="molecule type" value="Genomic_DNA"/>
</dbReference>
<comment type="subcellular location">
    <subcellularLocation>
        <location evidence="1">Cell envelope</location>
    </subcellularLocation>
</comment>
<dbReference type="PANTHER" id="PTHR32347">
    <property type="entry name" value="EFFLUX SYSTEM COMPONENT YKNX-RELATED"/>
    <property type="match status" value="1"/>
</dbReference>
<keyword evidence="2" id="KW-0175">Coiled coil</keyword>
<dbReference type="Gene3D" id="2.40.30.170">
    <property type="match status" value="1"/>
</dbReference>
<evidence type="ECO:0000313" key="3">
    <source>
        <dbReference type="EMBL" id="ATQ78710.1"/>
    </source>
</evidence>
<evidence type="ECO:0000256" key="1">
    <source>
        <dbReference type="ARBA" id="ARBA00004196"/>
    </source>
</evidence>
<dbReference type="PROSITE" id="PS51257">
    <property type="entry name" value="PROKAR_LIPOPROTEIN"/>
    <property type="match status" value="1"/>
</dbReference>
<dbReference type="PANTHER" id="PTHR32347:SF23">
    <property type="entry name" value="BLL5650 PROTEIN"/>
    <property type="match status" value="1"/>
</dbReference>
<evidence type="ECO:0000313" key="4">
    <source>
        <dbReference type="Proteomes" id="UP000229897"/>
    </source>
</evidence>
<keyword evidence="4" id="KW-1185">Reference proteome</keyword>